<keyword evidence="4" id="KW-1185">Reference proteome</keyword>
<feature type="coiled-coil region" evidence="1">
    <location>
        <begin position="676"/>
        <end position="703"/>
    </location>
</feature>
<accession>A4S2F8</accession>
<dbReference type="OrthoDB" id="10426314at2759"/>
<dbReference type="GeneID" id="5003743"/>
<evidence type="ECO:0000313" key="4">
    <source>
        <dbReference type="Proteomes" id="UP000001568"/>
    </source>
</evidence>
<reference evidence="3 4" key="1">
    <citation type="journal article" date="2007" name="Proc. Natl. Acad. Sci. U.S.A.">
        <title>The tiny eukaryote Ostreococcus provides genomic insights into the paradox of plankton speciation.</title>
        <authorList>
            <person name="Palenik B."/>
            <person name="Grimwood J."/>
            <person name="Aerts A."/>
            <person name="Rouze P."/>
            <person name="Salamov A."/>
            <person name="Putnam N."/>
            <person name="Dupont C."/>
            <person name="Jorgensen R."/>
            <person name="Derelle E."/>
            <person name="Rombauts S."/>
            <person name="Zhou K."/>
            <person name="Otillar R."/>
            <person name="Merchant S.S."/>
            <person name="Podell S."/>
            <person name="Gaasterland T."/>
            <person name="Napoli C."/>
            <person name="Gendler K."/>
            <person name="Manuell A."/>
            <person name="Tai V."/>
            <person name="Vallon O."/>
            <person name="Piganeau G."/>
            <person name="Jancek S."/>
            <person name="Heijde M."/>
            <person name="Jabbari K."/>
            <person name="Bowler C."/>
            <person name="Lohr M."/>
            <person name="Robbens S."/>
            <person name="Werner G."/>
            <person name="Dubchak I."/>
            <person name="Pazour G.J."/>
            <person name="Ren Q."/>
            <person name="Paulsen I."/>
            <person name="Delwiche C."/>
            <person name="Schmutz J."/>
            <person name="Rokhsar D."/>
            <person name="Van de Peer Y."/>
            <person name="Moreau H."/>
            <person name="Grigoriev I.V."/>
        </authorList>
    </citation>
    <scope>NUCLEOTIDE SEQUENCE [LARGE SCALE GENOMIC DNA]</scope>
    <source>
        <strain evidence="3 4">CCE9901</strain>
    </source>
</reference>
<evidence type="ECO:0000256" key="1">
    <source>
        <dbReference type="SAM" id="Coils"/>
    </source>
</evidence>
<dbReference type="OMA" id="HSKRWTE"/>
<feature type="region of interest" description="Disordered" evidence="2">
    <location>
        <begin position="798"/>
        <end position="828"/>
    </location>
</feature>
<gene>
    <name evidence="3" type="ORF">OSTLU_33440</name>
</gene>
<proteinExistence type="predicted"/>
<dbReference type="EMBL" id="CP000589">
    <property type="protein sequence ID" value="ABO97818.1"/>
    <property type="molecule type" value="Genomic_DNA"/>
</dbReference>
<dbReference type="Proteomes" id="UP000001568">
    <property type="component" value="Chromosome 9"/>
</dbReference>
<name>A4S2F8_OSTLU</name>
<organism evidence="3 4">
    <name type="scientific">Ostreococcus lucimarinus (strain CCE9901)</name>
    <dbReference type="NCBI Taxonomy" id="436017"/>
    <lineage>
        <taxon>Eukaryota</taxon>
        <taxon>Viridiplantae</taxon>
        <taxon>Chlorophyta</taxon>
        <taxon>Mamiellophyceae</taxon>
        <taxon>Mamiellales</taxon>
        <taxon>Bathycoccaceae</taxon>
        <taxon>Ostreococcus</taxon>
    </lineage>
</organism>
<dbReference type="KEGG" id="olu:OSTLU_33440"/>
<dbReference type="AlphaFoldDB" id="A4S2F8"/>
<protein>
    <submittedName>
        <fullName evidence="3">Uncharacterized protein</fullName>
    </submittedName>
</protein>
<dbReference type="Gramene" id="ABO97818">
    <property type="protein sequence ID" value="ABO97818"/>
    <property type="gene ID" value="OSTLU_33440"/>
</dbReference>
<feature type="region of interest" description="Disordered" evidence="2">
    <location>
        <begin position="753"/>
        <end position="772"/>
    </location>
</feature>
<feature type="compositionally biased region" description="Acidic residues" evidence="2">
    <location>
        <begin position="802"/>
        <end position="816"/>
    </location>
</feature>
<evidence type="ECO:0000313" key="3">
    <source>
        <dbReference type="EMBL" id="ABO97818.1"/>
    </source>
</evidence>
<dbReference type="RefSeq" id="XP_001419525.1">
    <property type="nucleotide sequence ID" value="XM_001419488.1"/>
</dbReference>
<keyword evidence="1" id="KW-0175">Coiled coil</keyword>
<evidence type="ECO:0000256" key="2">
    <source>
        <dbReference type="SAM" id="MobiDB-lite"/>
    </source>
</evidence>
<dbReference type="HOGENOM" id="CLU_342373_0_0_1"/>
<sequence>MASPNARVGVGSRDWALSVGAALATAARWNDVAATELFELIDDKIQGGAGERVVGLTLLHAALAVDGLVASDDLVVAVHKALTAVSGAPVENGFACASVGMRCVCAAARNLSMGDVRTLRSAWLEPRLRAQGFTWHSAQSDESRATLSLIEYLKIPRDERLGATAMSAFLIADLDLVGYVDAEEFKRKVVHGSVDLDSPAFRALAASERAVGRTVAAAIIATQMNLIHTLYVAPGQEDDADELRMKVATEGGRILCGKALDLLRLERANTASLTENAQMKVEELTTDAQPSTFFGVLSYALTTNVIDIDENERAKLVSWCCDKLSEKFVTATDASMRAMITSGCLSALLRLAETSENAAMADACMQCVSVLIDLILVPSTLYDFVEIIAFKTPSLDLLGVESKSEDDKRATYVVAALNWSVSRIRASSTVAQADKSLNLFRRLFVLLPETEHTTWLEYFTDAYASAALWAGCVEKEVAVDTDRVLADDAARKCVESFEADISRETSKKTPEWLGNLQTRARWLNEAFAALGEDAYLRAHFTADLAAIVSKSVDVGLQGSTDPKVNASYWPYESKRPLIVPRAPLGPGGILATSAATFDLIAKQLESQFLAIETSLQKSLMEHTGLIHMMTTVTSAVAAAGVAIKTPGGASAGRVAAAAARALVLVAQSITHLHVTVNCSEMQLRNEERELLLLTKQLLEASNVMEQRKTLEAAPGVHRRRYAAARAALARALSLTDASSEDIKFELNKIRKRRHSKRWTEKHQRPPTAPRPASAVNFTAREAEPDDFVDEDGVSILEAFEPSTDEESDSGDNDDDAFVVRGMQDFDEP</sequence>